<proteinExistence type="inferred from homology"/>
<dbReference type="NCBIfam" id="TIGR00496">
    <property type="entry name" value="frr"/>
    <property type="match status" value="1"/>
</dbReference>
<evidence type="ECO:0000313" key="8">
    <source>
        <dbReference type="Proteomes" id="UP000034607"/>
    </source>
</evidence>
<dbReference type="EMBL" id="LCNM01000022">
    <property type="protein sequence ID" value="KKU55307.1"/>
    <property type="molecule type" value="Genomic_DNA"/>
</dbReference>
<protein>
    <submittedName>
        <fullName evidence="7">Ribosome recycling factor</fullName>
    </submittedName>
</protein>
<comment type="subcellular location">
    <subcellularLocation>
        <location evidence="1">Cytoplasm</location>
    </subcellularLocation>
</comment>
<gene>
    <name evidence="7" type="ORF">UX78_C0022G0001</name>
</gene>
<evidence type="ECO:0000256" key="2">
    <source>
        <dbReference type="ARBA" id="ARBA00005912"/>
    </source>
</evidence>
<dbReference type="GO" id="GO:0043023">
    <property type="term" value="F:ribosomal large subunit binding"/>
    <property type="evidence" value="ECO:0007669"/>
    <property type="project" value="TreeGrafter"/>
</dbReference>
<evidence type="ECO:0000313" key="7">
    <source>
        <dbReference type="EMBL" id="KKU55307.1"/>
    </source>
</evidence>
<keyword evidence="4" id="KW-0648">Protein biosynthesis</keyword>
<dbReference type="Proteomes" id="UP000034607">
    <property type="component" value="Unassembled WGS sequence"/>
</dbReference>
<dbReference type="GO" id="GO:0005737">
    <property type="term" value="C:cytoplasm"/>
    <property type="evidence" value="ECO:0007669"/>
    <property type="project" value="UniProtKB-SubCell"/>
</dbReference>
<dbReference type="Gene3D" id="3.30.1360.40">
    <property type="match status" value="1"/>
</dbReference>
<comment type="similarity">
    <text evidence="2">Belongs to the RRF family.</text>
</comment>
<dbReference type="PANTHER" id="PTHR20982:SF3">
    <property type="entry name" value="MITOCHONDRIAL RIBOSOME RECYCLING FACTOR PSEUDO 1"/>
    <property type="match status" value="1"/>
</dbReference>
<dbReference type="InterPro" id="IPR023584">
    <property type="entry name" value="Ribosome_recyc_fac_dom"/>
</dbReference>
<dbReference type="InterPro" id="IPR002661">
    <property type="entry name" value="Ribosome_recyc_fac"/>
</dbReference>
<dbReference type="FunFam" id="1.10.132.20:FF:000001">
    <property type="entry name" value="Ribosome-recycling factor"/>
    <property type="match status" value="1"/>
</dbReference>
<feature type="domain" description="Ribosome recycling factor" evidence="6">
    <location>
        <begin position="18"/>
        <end position="182"/>
    </location>
</feature>
<dbReference type="PANTHER" id="PTHR20982">
    <property type="entry name" value="RIBOSOME RECYCLING FACTOR"/>
    <property type="match status" value="1"/>
</dbReference>
<dbReference type="AlphaFoldDB" id="A0A0G1RDW9"/>
<feature type="coiled-coil region" evidence="5">
    <location>
        <begin position="152"/>
        <end position="179"/>
    </location>
</feature>
<evidence type="ECO:0000259" key="6">
    <source>
        <dbReference type="Pfam" id="PF01765"/>
    </source>
</evidence>
<dbReference type="CDD" id="cd00520">
    <property type="entry name" value="RRF"/>
    <property type="match status" value="1"/>
</dbReference>
<dbReference type="FunFam" id="3.30.1360.40:FF:000001">
    <property type="entry name" value="Ribosome-recycling factor"/>
    <property type="match status" value="1"/>
</dbReference>
<dbReference type="SUPFAM" id="SSF55194">
    <property type="entry name" value="Ribosome recycling factor, RRF"/>
    <property type="match status" value="1"/>
</dbReference>
<name>A0A0G1RDW9_9BACT</name>
<dbReference type="InterPro" id="IPR036191">
    <property type="entry name" value="RRF_sf"/>
</dbReference>
<feature type="non-terminal residue" evidence="7">
    <location>
        <position position="1"/>
    </location>
</feature>
<accession>A0A0G1RDW9</accession>
<keyword evidence="3" id="KW-0963">Cytoplasm</keyword>
<dbReference type="Gene3D" id="1.10.132.20">
    <property type="entry name" value="Ribosome-recycling factor"/>
    <property type="match status" value="1"/>
</dbReference>
<sequence>MDLGEVPQKMGRVVDFVRQDVGTIRTGRASSTLVENIIVNAYGGSTKLKVVELGTIAVPDAQSLVITPYDNSIIGDIRRDIEAANLGLTPVIDNNLIRIAVPPLTSERRLEYVKLLHRKLEDGRVKVRQTRHDKMTELKRAHEAGELPEDDRFTLEEQLQKVTDEMMEKIEEIGKAKEAELMGS</sequence>
<evidence type="ECO:0000256" key="3">
    <source>
        <dbReference type="ARBA" id="ARBA00022490"/>
    </source>
</evidence>
<comment type="caution">
    <text evidence="7">The sequence shown here is derived from an EMBL/GenBank/DDBJ whole genome shotgun (WGS) entry which is preliminary data.</text>
</comment>
<evidence type="ECO:0000256" key="1">
    <source>
        <dbReference type="ARBA" id="ARBA00004496"/>
    </source>
</evidence>
<reference evidence="7 8" key="1">
    <citation type="journal article" date="2015" name="Nature">
        <title>rRNA introns, odd ribosomes, and small enigmatic genomes across a large radiation of phyla.</title>
        <authorList>
            <person name="Brown C.T."/>
            <person name="Hug L.A."/>
            <person name="Thomas B.C."/>
            <person name="Sharon I."/>
            <person name="Castelle C.J."/>
            <person name="Singh A."/>
            <person name="Wilkins M.J."/>
            <person name="Williams K.H."/>
            <person name="Banfield J.F."/>
        </authorList>
    </citation>
    <scope>NUCLEOTIDE SEQUENCE [LARGE SCALE GENOMIC DNA]</scope>
</reference>
<dbReference type="GO" id="GO:0006412">
    <property type="term" value="P:translation"/>
    <property type="evidence" value="ECO:0007669"/>
    <property type="project" value="UniProtKB-KW"/>
</dbReference>
<dbReference type="Pfam" id="PF01765">
    <property type="entry name" value="RRF"/>
    <property type="match status" value="1"/>
</dbReference>
<evidence type="ECO:0000256" key="4">
    <source>
        <dbReference type="ARBA" id="ARBA00022917"/>
    </source>
</evidence>
<evidence type="ECO:0000256" key="5">
    <source>
        <dbReference type="SAM" id="Coils"/>
    </source>
</evidence>
<organism evidence="7 8">
    <name type="scientific">Candidatus Amesbacteria bacterium GW2011_GWA2_47_11</name>
    <dbReference type="NCBI Taxonomy" id="1618357"/>
    <lineage>
        <taxon>Bacteria</taxon>
        <taxon>Candidatus Amesiibacteriota</taxon>
    </lineage>
</organism>
<keyword evidence="5" id="KW-0175">Coiled coil</keyword>